<dbReference type="EMBL" id="JASMWN010000004">
    <property type="protein sequence ID" value="MDU9003780.1"/>
    <property type="molecule type" value="Genomic_DNA"/>
</dbReference>
<proteinExistence type="predicted"/>
<dbReference type="RefSeq" id="WP_316774921.1">
    <property type="nucleotide sequence ID" value="NZ_JASMWN010000004.1"/>
</dbReference>
<reference evidence="2" key="1">
    <citation type="submission" date="2023-05" db="EMBL/GenBank/DDBJ databases">
        <title>Sedimentitalea sp. nov. JM2-8.</title>
        <authorList>
            <person name="Huang J."/>
        </authorList>
    </citation>
    <scope>NUCLEOTIDE SEQUENCE [LARGE SCALE GENOMIC DNA]</scope>
    <source>
        <strain evidence="2">KHS03</strain>
    </source>
</reference>
<dbReference type="Proteomes" id="UP001255416">
    <property type="component" value="Unassembled WGS sequence"/>
</dbReference>
<dbReference type="Pfam" id="PF07386">
    <property type="entry name" value="DUF1499"/>
    <property type="match status" value="1"/>
</dbReference>
<evidence type="ECO:0000313" key="1">
    <source>
        <dbReference type="EMBL" id="MDU9003780.1"/>
    </source>
</evidence>
<organism evidence="1 2">
    <name type="scientific">Sedimentitalea todarodis</name>
    <dbReference type="NCBI Taxonomy" id="1631240"/>
    <lineage>
        <taxon>Bacteria</taxon>
        <taxon>Pseudomonadati</taxon>
        <taxon>Pseudomonadota</taxon>
        <taxon>Alphaproteobacteria</taxon>
        <taxon>Rhodobacterales</taxon>
        <taxon>Paracoccaceae</taxon>
        <taxon>Sedimentitalea</taxon>
    </lineage>
</organism>
<evidence type="ECO:0000313" key="2">
    <source>
        <dbReference type="Proteomes" id="UP001255416"/>
    </source>
</evidence>
<keyword evidence="2" id="KW-1185">Reference proteome</keyword>
<protein>
    <submittedName>
        <fullName evidence="1">DUF1499 domain-containing protein</fullName>
    </submittedName>
</protein>
<sequence>MVIVWLGVTLVVVAMGYIRLAPSDPVIWHRMPDVPQVKDFANGVIRVVETGPNGLEDLNAIIATTPHTELMFGSVEGGMVTYVTRSVVFGFPDYTTARQTGDTLEIYGRSRFGKSDLGVNRARVEGWIDALQAR</sequence>
<gene>
    <name evidence="1" type="ORF">QO231_07925</name>
</gene>
<name>A0ABU3VC76_9RHOB</name>
<accession>A0ABU3VC76</accession>
<comment type="caution">
    <text evidence="1">The sequence shown here is derived from an EMBL/GenBank/DDBJ whole genome shotgun (WGS) entry which is preliminary data.</text>
</comment>
<dbReference type="InterPro" id="IPR010865">
    <property type="entry name" value="DUF1499"/>
</dbReference>